<dbReference type="RefSeq" id="WP_155322519.1">
    <property type="nucleotide sequence ID" value="NZ_AP021876.1"/>
</dbReference>
<keyword evidence="8 15" id="KW-0675">Receptor</keyword>
<gene>
    <name evidence="15" type="ORF">DSCO28_25170</name>
</gene>
<proteinExistence type="inferred from homology"/>
<evidence type="ECO:0000256" key="8">
    <source>
        <dbReference type="ARBA" id="ARBA00023170"/>
    </source>
</evidence>
<feature type="domain" description="TonB-dependent receptor-like beta-barrel" evidence="13">
    <location>
        <begin position="309"/>
        <end position="739"/>
    </location>
</feature>
<evidence type="ECO:0000256" key="6">
    <source>
        <dbReference type="ARBA" id="ARBA00023077"/>
    </source>
</evidence>
<dbReference type="Pfam" id="PF07715">
    <property type="entry name" value="Plug"/>
    <property type="match status" value="1"/>
</dbReference>
<dbReference type="InterPro" id="IPR036942">
    <property type="entry name" value="Beta-barrel_TonB_sf"/>
</dbReference>
<feature type="domain" description="TonB-dependent receptor plug" evidence="14">
    <location>
        <begin position="62"/>
        <end position="165"/>
    </location>
</feature>
<dbReference type="InterPro" id="IPR000531">
    <property type="entry name" value="Beta-barrel_TonB"/>
</dbReference>
<evidence type="ECO:0000256" key="4">
    <source>
        <dbReference type="ARBA" id="ARBA00022692"/>
    </source>
</evidence>
<evidence type="ECO:0000259" key="14">
    <source>
        <dbReference type="Pfam" id="PF07715"/>
    </source>
</evidence>
<comment type="similarity">
    <text evidence="10 11">Belongs to the TonB-dependent receptor family.</text>
</comment>
<dbReference type="SUPFAM" id="SSF56935">
    <property type="entry name" value="Porins"/>
    <property type="match status" value="1"/>
</dbReference>
<protein>
    <submittedName>
        <fullName evidence="15">Siderophore receptor protein</fullName>
    </submittedName>
</protein>
<evidence type="ECO:0000256" key="3">
    <source>
        <dbReference type="ARBA" id="ARBA00022452"/>
    </source>
</evidence>
<keyword evidence="5" id="KW-0732">Signal</keyword>
<dbReference type="InterPro" id="IPR037066">
    <property type="entry name" value="Plug_dom_sf"/>
</dbReference>
<keyword evidence="9 10" id="KW-0998">Cell outer membrane</keyword>
<accession>A0A5K7ZLW4</accession>
<evidence type="ECO:0000256" key="9">
    <source>
        <dbReference type="ARBA" id="ARBA00023237"/>
    </source>
</evidence>
<dbReference type="InterPro" id="IPR039426">
    <property type="entry name" value="TonB-dep_rcpt-like"/>
</dbReference>
<keyword evidence="6 11" id="KW-0798">TonB box</keyword>
<keyword evidence="2 10" id="KW-0813">Transport</keyword>
<evidence type="ECO:0000256" key="5">
    <source>
        <dbReference type="ARBA" id="ARBA00022729"/>
    </source>
</evidence>
<evidence type="ECO:0000259" key="13">
    <source>
        <dbReference type="Pfam" id="PF00593"/>
    </source>
</evidence>
<dbReference type="Gene3D" id="2.40.170.20">
    <property type="entry name" value="TonB-dependent receptor, beta-barrel domain"/>
    <property type="match status" value="1"/>
</dbReference>
<sequence length="763" mass="86804">MITIQKSSKLYWISVLLVIGLMLTAGGDLRAEEIAETDKPVKKLEDIMVTDKRPEGEVKATGVEKIIDQEDLEIKQVTSTSDILKYVPSIDVTSREPGASGRVTIRGLGRGARSVTLSDGIVMTDFTSSGNNVNWSQIAPEEIDNVEVVYGPFSALYSGNTMGGAVAITTKDPEKREMSVTAGYGFQNYSMYNYSETLPYSKINVTYGDRIGRFHIFGLLNRFDVDVQPYTYSTKTESSTSSGTGEPATGWDVDTDPLTGEKRYIFGDQGERERLKYMGKLRFGFDLNEFTTISAEYRHWTEDEEMYHSDTYLRDSQGNPIWSGNVEVDGQTYNPSYSGPRESEAAGDVYQLAFKREPEEGLKTRVTAAYVDNYKDQTLRSSGTMPEALDGGEGKVSDASTGWYNIDWQSSITMFEQHEIAGGFHYDQYFTDSESWKLSEWKDEDSKTEFSSGSDGKTKCYALFLQDEWTFSDKYSLYVGGRHEWWEGYDASLSGVDDSGNIITRDIEERDENHFSPKLAFTYRPNPKWSLRLSLAQAYRFPTTAELFYGSIDSSTGYTTKTNPDLKTEKTFAKDISITRTIDGGSVRLSLFENDVDDYIYRQTNIDTQVNYYQNIEKVRIRGVEFDISKRFTRYFKSSFNVTFLEPKIRENSGYPDSEGKIVPSVAQWIGNLTLEFTPMEKLSVLLGGRYRSTAYSELDNSDEREDGYGGYNGSLILDAKVAYQFNRNWRLSLAVDNITDEEVFWYHPYNQRMYSFELKWSY</sequence>
<dbReference type="AlphaFoldDB" id="A0A5K7ZLW4"/>
<evidence type="ECO:0000313" key="15">
    <source>
        <dbReference type="EMBL" id="BBO81951.1"/>
    </source>
</evidence>
<evidence type="ECO:0000256" key="2">
    <source>
        <dbReference type="ARBA" id="ARBA00022448"/>
    </source>
</evidence>
<dbReference type="EMBL" id="AP021876">
    <property type="protein sequence ID" value="BBO81951.1"/>
    <property type="molecule type" value="Genomic_DNA"/>
</dbReference>
<evidence type="ECO:0000313" key="16">
    <source>
        <dbReference type="Proteomes" id="UP000425960"/>
    </source>
</evidence>
<keyword evidence="4 10" id="KW-0812">Transmembrane</keyword>
<dbReference type="PANTHER" id="PTHR30069:SF29">
    <property type="entry name" value="HEMOGLOBIN AND HEMOGLOBIN-HAPTOGLOBIN-BINDING PROTEIN 1-RELATED"/>
    <property type="match status" value="1"/>
</dbReference>
<reference evidence="15 16" key="1">
    <citation type="submission" date="2019-11" db="EMBL/GenBank/DDBJ databases">
        <title>Comparative genomics of hydrocarbon-degrading Desulfosarcina strains.</title>
        <authorList>
            <person name="Watanabe M."/>
            <person name="Kojima H."/>
            <person name="Fukui M."/>
        </authorList>
    </citation>
    <scope>NUCLEOTIDE SEQUENCE [LARGE SCALE GENOMIC DNA]</scope>
    <source>
        <strain evidence="15 16">28bB2T</strain>
    </source>
</reference>
<organism evidence="15 16">
    <name type="scientific">Desulfosarcina ovata subsp. sediminis</name>
    <dbReference type="NCBI Taxonomy" id="885957"/>
    <lineage>
        <taxon>Bacteria</taxon>
        <taxon>Pseudomonadati</taxon>
        <taxon>Thermodesulfobacteriota</taxon>
        <taxon>Desulfobacteria</taxon>
        <taxon>Desulfobacterales</taxon>
        <taxon>Desulfosarcinaceae</taxon>
        <taxon>Desulfosarcina</taxon>
    </lineage>
</organism>
<dbReference type="Pfam" id="PF00593">
    <property type="entry name" value="TonB_dep_Rec_b-barrel"/>
    <property type="match status" value="1"/>
</dbReference>
<dbReference type="Gene3D" id="2.170.130.10">
    <property type="entry name" value="TonB-dependent receptor, plug domain"/>
    <property type="match status" value="1"/>
</dbReference>
<dbReference type="PROSITE" id="PS52016">
    <property type="entry name" value="TONB_DEPENDENT_REC_3"/>
    <property type="match status" value="1"/>
</dbReference>
<dbReference type="CDD" id="cd01347">
    <property type="entry name" value="ligand_gated_channel"/>
    <property type="match status" value="1"/>
</dbReference>
<evidence type="ECO:0000256" key="7">
    <source>
        <dbReference type="ARBA" id="ARBA00023136"/>
    </source>
</evidence>
<dbReference type="InterPro" id="IPR012910">
    <property type="entry name" value="Plug_dom"/>
</dbReference>
<evidence type="ECO:0000256" key="12">
    <source>
        <dbReference type="SAM" id="MobiDB-lite"/>
    </source>
</evidence>
<name>A0A5K7ZLW4_9BACT</name>
<dbReference type="GO" id="GO:0009279">
    <property type="term" value="C:cell outer membrane"/>
    <property type="evidence" value="ECO:0007669"/>
    <property type="project" value="UniProtKB-SubCell"/>
</dbReference>
<dbReference type="GO" id="GO:0044718">
    <property type="term" value="P:siderophore transmembrane transport"/>
    <property type="evidence" value="ECO:0007669"/>
    <property type="project" value="TreeGrafter"/>
</dbReference>
<evidence type="ECO:0000256" key="10">
    <source>
        <dbReference type="PROSITE-ProRule" id="PRU01360"/>
    </source>
</evidence>
<feature type="compositionally biased region" description="Low complexity" evidence="12">
    <location>
        <begin position="233"/>
        <end position="246"/>
    </location>
</feature>
<dbReference type="PANTHER" id="PTHR30069">
    <property type="entry name" value="TONB-DEPENDENT OUTER MEMBRANE RECEPTOR"/>
    <property type="match status" value="1"/>
</dbReference>
<keyword evidence="7 10" id="KW-0472">Membrane</keyword>
<comment type="subcellular location">
    <subcellularLocation>
        <location evidence="1 10">Cell outer membrane</location>
        <topology evidence="1 10">Multi-pass membrane protein</topology>
    </subcellularLocation>
</comment>
<keyword evidence="3 10" id="KW-1134">Transmembrane beta strand</keyword>
<dbReference type="Proteomes" id="UP000425960">
    <property type="component" value="Chromosome"/>
</dbReference>
<feature type="region of interest" description="Disordered" evidence="12">
    <location>
        <begin position="233"/>
        <end position="254"/>
    </location>
</feature>
<evidence type="ECO:0000256" key="1">
    <source>
        <dbReference type="ARBA" id="ARBA00004571"/>
    </source>
</evidence>
<dbReference type="KEGG" id="dov:DSCO28_25170"/>
<evidence type="ECO:0000256" key="11">
    <source>
        <dbReference type="RuleBase" id="RU003357"/>
    </source>
</evidence>
<dbReference type="GO" id="GO:0015344">
    <property type="term" value="F:siderophore uptake transmembrane transporter activity"/>
    <property type="evidence" value="ECO:0007669"/>
    <property type="project" value="TreeGrafter"/>
</dbReference>